<dbReference type="PROSITE" id="PS01276">
    <property type="entry name" value="PEPTIDASE_U32"/>
    <property type="match status" value="1"/>
</dbReference>
<name>A0AB73T6U2_9FIRM</name>
<protein>
    <submittedName>
        <fullName evidence="5">Protease</fullName>
    </submittedName>
</protein>
<evidence type="ECO:0000256" key="1">
    <source>
        <dbReference type="ARBA" id="ARBA00022670"/>
    </source>
</evidence>
<keyword evidence="6" id="KW-1185">Reference proteome</keyword>
<dbReference type="Proteomes" id="UP000245412">
    <property type="component" value="Unassembled WGS sequence"/>
</dbReference>
<keyword evidence="2" id="KW-0378">Hydrolase</keyword>
<dbReference type="InterPro" id="IPR051454">
    <property type="entry name" value="RNA/ubiquinone_mod_enzymes"/>
</dbReference>
<dbReference type="GO" id="GO:0008233">
    <property type="term" value="F:peptidase activity"/>
    <property type="evidence" value="ECO:0007669"/>
    <property type="project" value="UniProtKB-KW"/>
</dbReference>
<dbReference type="Pfam" id="PF16325">
    <property type="entry name" value="Peptidase_U32_C"/>
    <property type="match status" value="1"/>
</dbReference>
<dbReference type="PANTHER" id="PTHR30217:SF6">
    <property type="entry name" value="TRNA HYDROXYLATION PROTEIN P"/>
    <property type="match status" value="1"/>
</dbReference>
<dbReference type="InterPro" id="IPR001539">
    <property type="entry name" value="Peptidase_U32"/>
</dbReference>
<dbReference type="InterPro" id="IPR032525">
    <property type="entry name" value="Peptidase_U32_C"/>
</dbReference>
<evidence type="ECO:0000256" key="2">
    <source>
        <dbReference type="ARBA" id="ARBA00022801"/>
    </source>
</evidence>
<comment type="caution">
    <text evidence="5">The sequence shown here is derived from an EMBL/GenBank/DDBJ whole genome shotgun (WGS) entry which is preliminary data.</text>
</comment>
<gene>
    <name evidence="5" type="ORF">C7383_10377</name>
</gene>
<dbReference type="RefSeq" id="WP_109625350.1">
    <property type="nucleotide sequence ID" value="NZ_JANKBI010000002.1"/>
</dbReference>
<proteinExistence type="inferred from homology"/>
<feature type="domain" description="Peptidase family U32 C-terminal" evidence="4">
    <location>
        <begin position="324"/>
        <end position="404"/>
    </location>
</feature>
<dbReference type="PANTHER" id="PTHR30217">
    <property type="entry name" value="PEPTIDASE U32 FAMILY"/>
    <property type="match status" value="1"/>
</dbReference>
<dbReference type="Pfam" id="PF01136">
    <property type="entry name" value="Peptidase_U32"/>
    <property type="match status" value="1"/>
</dbReference>
<keyword evidence="1 5" id="KW-0645">Protease</keyword>
<evidence type="ECO:0000313" key="5">
    <source>
        <dbReference type="EMBL" id="PWJ77236.1"/>
    </source>
</evidence>
<sequence length="415" mass="47595">MRTPELLIPASSLEVLKIAVIYGADAVYIGGEAFGLRAKAKNFSMEDMREGIAFAHEHGVKVYVTANILAHDDDLAGIEEYFEELKEIGPDALIIADPGVFNIAKRVCPQIERHISTQANNTNYETYLFWHELGAKRVVSARELSLAEIKEIRAHIPDEMEIETFIHGAMCISYSGRCLLSNYFTGRDANRGACTHPCRWKYSVVEETRPGEYMPVYENERGTYIFNSKDLCMIEHIPELIEAGIDSFKIEGRMKTALYVATVARTYRKAIDDCLKDRGLYEENLPWYREQISNCTYRQFTTGFFYGRPDSEAQIYDSNTYVKEYTYLGIIGEENGEGCYRIEQRNKFCTGEMIEVMKPDGRNIRAEVKRIINEDGEEQESAPHPKQVLYVDLGMKLSQYDILRRQEMETEKEGN</sequence>
<evidence type="ECO:0000313" key="6">
    <source>
        <dbReference type="Proteomes" id="UP000245412"/>
    </source>
</evidence>
<dbReference type="EMBL" id="QGGY01000003">
    <property type="protein sequence ID" value="PWJ77236.1"/>
    <property type="molecule type" value="Genomic_DNA"/>
</dbReference>
<dbReference type="AlphaFoldDB" id="A0AB73T6U2"/>
<dbReference type="GO" id="GO:0006508">
    <property type="term" value="P:proteolysis"/>
    <property type="evidence" value="ECO:0007669"/>
    <property type="project" value="UniProtKB-KW"/>
</dbReference>
<accession>A0AB73T6U2</accession>
<evidence type="ECO:0000259" key="4">
    <source>
        <dbReference type="Pfam" id="PF16325"/>
    </source>
</evidence>
<dbReference type="Gene3D" id="2.40.30.10">
    <property type="entry name" value="Translation factors"/>
    <property type="match status" value="1"/>
</dbReference>
<evidence type="ECO:0000256" key="3">
    <source>
        <dbReference type="ARBA" id="ARBA00038374"/>
    </source>
</evidence>
<comment type="similarity">
    <text evidence="3">Belongs to the peptidase U32 family.</text>
</comment>
<organism evidence="5 6">
    <name type="scientific">Murimonas intestini</name>
    <dbReference type="NCBI Taxonomy" id="1337051"/>
    <lineage>
        <taxon>Bacteria</taxon>
        <taxon>Bacillati</taxon>
        <taxon>Bacillota</taxon>
        <taxon>Clostridia</taxon>
        <taxon>Lachnospirales</taxon>
        <taxon>Lachnospiraceae</taxon>
        <taxon>Murimonas</taxon>
    </lineage>
</organism>
<reference evidence="5 6" key="1">
    <citation type="submission" date="2018-05" db="EMBL/GenBank/DDBJ databases">
        <authorList>
            <person name="Goeker M."/>
            <person name="Huntemann M."/>
            <person name="Clum A."/>
            <person name="Pillay M."/>
            <person name="Palaniappan K."/>
            <person name="Varghese N."/>
            <person name="Mikhailova N."/>
            <person name="Stamatis D."/>
            <person name="Reddy T."/>
            <person name="Daum C."/>
            <person name="Shapiro N."/>
            <person name="Ivanova N."/>
            <person name="Kyrpides N."/>
            <person name="Woyke T."/>
        </authorList>
    </citation>
    <scope>NUCLEOTIDE SEQUENCE [LARGE SCALE GENOMIC DNA]</scope>
    <source>
        <strain evidence="5 6">DSM 26524</strain>
    </source>
</reference>